<reference evidence="2" key="3">
    <citation type="submission" date="2019-07" db="EMBL/GenBank/DDBJ databases">
        <title>Transferable Resistance Gene optrA in Enterococcus faecalis from Swine in Brazil.</title>
        <authorList>
            <person name="Almeida L.M."/>
            <person name="Lebreton F."/>
            <person name="Gaca A."/>
            <person name="Bispo P.M."/>
            <person name="Saavedra J."/>
            <person name="Filsner P."/>
            <person name="Moreno A.M."/>
            <person name="Mamizuka E.M."/>
            <person name="Gilmore M.S."/>
        </authorList>
    </citation>
    <scope>NUCLEOTIDE SEQUENCE</scope>
    <source>
        <strain evidence="2">L15</strain>
    </source>
</reference>
<dbReference type="InterPro" id="IPR055869">
    <property type="entry name" value="DUF7446"/>
</dbReference>
<evidence type="ECO:0000313" key="3">
    <source>
        <dbReference type="EMBL" id="STP65660.1"/>
    </source>
</evidence>
<sequence length="180" mass="20835">MAYEKLHLVTAIVSGDIYVGRVKDGLMDTRYRRIITGEAIQSVADWFYVNKKKTVQFKGIDGKEHSLFYTSDKEKAKKILAILEEEKQMKFYKMKEPYFALIAAKDEKQCLKLYKDIVCEVEDEKEFFDDMKTIDKYEAFKMLAKSRIEDGGELGAEEAFNQLENLEENGEVLLIDGSLL</sequence>
<accession>A0A855U9Z1</accession>
<organism evidence="1 4">
    <name type="scientific">Enterococcus faecalis</name>
    <name type="common">Streptococcus faecalis</name>
    <dbReference type="NCBI Taxonomy" id="1351"/>
    <lineage>
        <taxon>Bacteria</taxon>
        <taxon>Bacillati</taxon>
        <taxon>Bacillota</taxon>
        <taxon>Bacilli</taxon>
        <taxon>Lactobacillales</taxon>
        <taxon>Enterococcaceae</taxon>
        <taxon>Enterococcus</taxon>
    </lineage>
</organism>
<proteinExistence type="predicted"/>
<name>A0A855U9Z1_ENTFL</name>
<reference evidence="3 5" key="2">
    <citation type="submission" date="2018-06" db="EMBL/GenBank/DDBJ databases">
        <authorList>
            <consortium name="Pathogen Informatics"/>
            <person name="Doyle S."/>
        </authorList>
    </citation>
    <scope>NUCLEOTIDE SEQUENCE [LARGE SCALE GENOMIC DNA]</scope>
    <source>
        <strain evidence="3 5">NCTC13379</strain>
    </source>
</reference>
<dbReference type="EMBL" id="CP042213">
    <property type="protein sequence ID" value="QFY92958.1"/>
    <property type="molecule type" value="Genomic_DNA"/>
</dbReference>
<dbReference type="EMBL" id="UGIX01000001">
    <property type="protein sequence ID" value="STP65660.1"/>
    <property type="molecule type" value="Genomic_DNA"/>
</dbReference>
<protein>
    <submittedName>
        <fullName evidence="1">Uncharacterized protein</fullName>
    </submittedName>
</protein>
<dbReference type="AlphaFoldDB" id="A0A855U9Z1"/>
<evidence type="ECO:0000313" key="1">
    <source>
        <dbReference type="EMBL" id="PTN78187.1"/>
    </source>
</evidence>
<dbReference type="Pfam" id="PF24233">
    <property type="entry name" value="DUF7446"/>
    <property type="match status" value="1"/>
</dbReference>
<dbReference type="Proteomes" id="UP000244140">
    <property type="component" value="Unassembled WGS sequence"/>
</dbReference>
<evidence type="ECO:0000313" key="4">
    <source>
        <dbReference type="Proteomes" id="UP000244140"/>
    </source>
</evidence>
<evidence type="ECO:0000313" key="5">
    <source>
        <dbReference type="Proteomes" id="UP000254396"/>
    </source>
</evidence>
<dbReference type="RefSeq" id="WP_002399580.1">
    <property type="nucleotide sequence ID" value="NZ_AP026714.1"/>
</dbReference>
<evidence type="ECO:0000313" key="2">
    <source>
        <dbReference type="EMBL" id="QFY92958.1"/>
    </source>
</evidence>
<dbReference type="EMBL" id="PZZH01000001">
    <property type="protein sequence ID" value="PTN78187.1"/>
    <property type="molecule type" value="Genomic_DNA"/>
</dbReference>
<dbReference type="Proteomes" id="UP000254396">
    <property type="component" value="Unassembled WGS sequence"/>
</dbReference>
<reference evidence="1 4" key="1">
    <citation type="submission" date="2018-04" db="EMBL/GenBank/DDBJ databases">
        <authorList>
            <person name="Van Tyne D."/>
        </authorList>
    </citation>
    <scope>NUCLEOTIDE SEQUENCE [LARGE SCALE GENOMIC DNA]</scope>
    <source>
        <strain evidence="1 4">B2535</strain>
    </source>
</reference>
<gene>
    <name evidence="2" type="ORF">CGZ46_09710</name>
    <name evidence="1" type="ORF">DAI13_10670</name>
    <name evidence="3" type="ORF">NCTC13379_01724</name>
</gene>